<reference evidence="6 7" key="1">
    <citation type="submission" date="2019-03" db="EMBL/GenBank/DDBJ databases">
        <title>Genomic Encyclopedia of Type Strains, Phase IV (KMG-V): Genome sequencing to study the core and pangenomes of soil and plant-associated prokaryotes.</title>
        <authorList>
            <person name="Whitman W."/>
        </authorList>
    </citation>
    <scope>NUCLEOTIDE SEQUENCE [LARGE SCALE GENOMIC DNA]</scope>
    <source>
        <strain evidence="4 7">Gr42</strain>
        <strain evidence="5 6">IE4868</strain>
    </source>
</reference>
<evidence type="ECO:0000256" key="3">
    <source>
        <dbReference type="PIRSR" id="PIRSR607837-1"/>
    </source>
</evidence>
<proteinExistence type="inferred from homology"/>
<evidence type="ECO:0000313" key="6">
    <source>
        <dbReference type="Proteomes" id="UP000295507"/>
    </source>
</evidence>
<name>A0A4R3R778_9HYPH</name>
<dbReference type="EMBL" id="SMBJ01000001">
    <property type="protein sequence ID" value="TCU30621.1"/>
    <property type="molecule type" value="Genomic_DNA"/>
</dbReference>
<dbReference type="SUPFAM" id="SSF109854">
    <property type="entry name" value="DinB/YfiT-like putative metalloenzymes"/>
    <property type="match status" value="1"/>
</dbReference>
<dbReference type="InterPro" id="IPR007837">
    <property type="entry name" value="DinB"/>
</dbReference>
<dbReference type="InterPro" id="IPR034660">
    <property type="entry name" value="DinB/YfiT-like"/>
</dbReference>
<dbReference type="EMBL" id="SMBK01000001">
    <property type="protein sequence ID" value="TCU41367.1"/>
    <property type="molecule type" value="Genomic_DNA"/>
</dbReference>
<dbReference type="Proteomes" id="UP000295507">
    <property type="component" value="Unassembled WGS sequence"/>
</dbReference>
<dbReference type="Pfam" id="PF05163">
    <property type="entry name" value="DinB"/>
    <property type="match status" value="1"/>
</dbReference>
<gene>
    <name evidence="5" type="ORF">EV129_101658</name>
    <name evidence="4" type="ORF">EV130_101192</name>
</gene>
<evidence type="ECO:0000313" key="5">
    <source>
        <dbReference type="EMBL" id="TCU41367.1"/>
    </source>
</evidence>
<dbReference type="OrthoDB" id="9807509at2"/>
<keyword evidence="2 3" id="KW-0479">Metal-binding</keyword>
<keyword evidence="7" id="KW-1185">Reference proteome</keyword>
<dbReference type="GO" id="GO:0046872">
    <property type="term" value="F:metal ion binding"/>
    <property type="evidence" value="ECO:0007669"/>
    <property type="project" value="UniProtKB-KW"/>
</dbReference>
<evidence type="ECO:0000313" key="7">
    <source>
        <dbReference type="Proteomes" id="UP000295547"/>
    </source>
</evidence>
<evidence type="ECO:0000256" key="1">
    <source>
        <dbReference type="ARBA" id="ARBA00008635"/>
    </source>
</evidence>
<feature type="binding site" evidence="3">
    <location>
        <position position="137"/>
    </location>
    <ligand>
        <name>a divalent metal cation</name>
        <dbReference type="ChEBI" id="CHEBI:60240"/>
    </ligand>
</feature>
<feature type="binding site" evidence="3">
    <location>
        <position position="133"/>
    </location>
    <ligand>
        <name>a divalent metal cation</name>
        <dbReference type="ChEBI" id="CHEBI:60240"/>
    </ligand>
</feature>
<dbReference type="PANTHER" id="PTHR37302">
    <property type="entry name" value="SLR1116 PROTEIN"/>
    <property type="match status" value="1"/>
</dbReference>
<dbReference type="RefSeq" id="WP_132549718.1">
    <property type="nucleotide sequence ID" value="NZ_SMBJ01000001.1"/>
</dbReference>
<comment type="similarity">
    <text evidence="1">Belongs to the DinB family.</text>
</comment>
<accession>A0A4R3R778</accession>
<dbReference type="Proteomes" id="UP000295547">
    <property type="component" value="Unassembled WGS sequence"/>
</dbReference>
<evidence type="ECO:0000313" key="4">
    <source>
        <dbReference type="EMBL" id="TCU30621.1"/>
    </source>
</evidence>
<dbReference type="AlphaFoldDB" id="A0A4R3R778"/>
<dbReference type="PANTHER" id="PTHR37302:SF1">
    <property type="entry name" value="PROTEIN DINB"/>
    <property type="match status" value="1"/>
</dbReference>
<organism evidence="4 7">
    <name type="scientific">Rhizobium azibense</name>
    <dbReference type="NCBI Taxonomy" id="1136135"/>
    <lineage>
        <taxon>Bacteria</taxon>
        <taxon>Pseudomonadati</taxon>
        <taxon>Pseudomonadota</taxon>
        <taxon>Alphaproteobacteria</taxon>
        <taxon>Hyphomicrobiales</taxon>
        <taxon>Rhizobiaceae</taxon>
        <taxon>Rhizobium/Agrobacterium group</taxon>
        <taxon>Rhizobium</taxon>
    </lineage>
</organism>
<feature type="binding site" evidence="3">
    <location>
        <position position="48"/>
    </location>
    <ligand>
        <name>a divalent metal cation</name>
        <dbReference type="ChEBI" id="CHEBI:60240"/>
    </ligand>
</feature>
<dbReference type="Gene3D" id="1.20.120.450">
    <property type="entry name" value="dinb family like domain"/>
    <property type="match status" value="1"/>
</dbReference>
<evidence type="ECO:0000256" key="2">
    <source>
        <dbReference type="ARBA" id="ARBA00022723"/>
    </source>
</evidence>
<protein>
    <submittedName>
        <fullName evidence="4">Putative damage-inducible protein DinB</fullName>
    </submittedName>
</protein>
<comment type="caution">
    <text evidence="4">The sequence shown here is derived from an EMBL/GenBank/DDBJ whole genome shotgun (WGS) entry which is preliminary data.</text>
</comment>
<sequence>MEPKFLVLARWTVWANRCLYDACAGLAQEEYYKRRSSAFPSIHLTLNHLLATDRIWLGRLSGDGHSIPSLDYEVCPDFPSLRLARGKEDDRLTGVVQRLVEEGRPSAMLDYISMDGRPQTMRVDLVLSHLFLHHAHHRGQVHCLLSQTDVAPPSLDLTYFPREGT</sequence>